<dbReference type="InterPro" id="IPR032432">
    <property type="entry name" value="Radical_SAM_C"/>
</dbReference>
<dbReference type="SUPFAM" id="SSF102114">
    <property type="entry name" value="Radical SAM enzymes"/>
    <property type="match status" value="1"/>
</dbReference>
<name>A0ABS4KHH3_9FIRM</name>
<dbReference type="EMBL" id="JAGGLI010000004">
    <property type="protein sequence ID" value="MBP2026820.1"/>
    <property type="molecule type" value="Genomic_DNA"/>
</dbReference>
<keyword evidence="9" id="KW-1185">Reference proteome</keyword>
<evidence type="ECO:0000256" key="4">
    <source>
        <dbReference type="ARBA" id="ARBA00022723"/>
    </source>
</evidence>
<sequence length="304" mass="35323">MWNDKRYHSLNYELKKIFGEKIIKLSIDGGFTCPTRDGTKDTKGCIFCSERGSGDFAGFSSTHIHEQMKEQINLLKNKWPNGKYIAYFQNFSNTYDDIERLRERYEKALEFENVVGLAIATRPDCISKEIVDYLSTLNKKTFLWVELGLQTSNDSTGEFIRRGYSSKDFDNAVDLLNNAQIRTVGHVILSLPGETKLDFENTIRQMTKKNIWGIKIHMLHILKNTDLYKYYLENPFPLLSQDEYVKLVCDLLEIIPNEVVIHRLTGDGPRELLHEPLWTGDKRRTLNSIDKELKKRNTLQGFRA</sequence>
<evidence type="ECO:0000259" key="7">
    <source>
        <dbReference type="PROSITE" id="PS51918"/>
    </source>
</evidence>
<dbReference type="PANTHER" id="PTHR11135">
    <property type="entry name" value="HISTONE ACETYLTRANSFERASE-RELATED"/>
    <property type="match status" value="1"/>
</dbReference>
<keyword evidence="4" id="KW-0479">Metal-binding</keyword>
<keyword evidence="2" id="KW-0004">4Fe-4S</keyword>
<comment type="cofactor">
    <cofactor evidence="1">
        <name>[4Fe-4S] cluster</name>
        <dbReference type="ChEBI" id="CHEBI:49883"/>
    </cofactor>
</comment>
<dbReference type="InterPro" id="IPR039661">
    <property type="entry name" value="ELP3"/>
</dbReference>
<dbReference type="Gene3D" id="3.80.30.20">
    <property type="entry name" value="tm_1862 like domain"/>
    <property type="match status" value="1"/>
</dbReference>
<dbReference type="InterPro" id="IPR058240">
    <property type="entry name" value="rSAM_sf"/>
</dbReference>
<evidence type="ECO:0000256" key="3">
    <source>
        <dbReference type="ARBA" id="ARBA00022691"/>
    </source>
</evidence>
<dbReference type="SFLD" id="SFLDS00029">
    <property type="entry name" value="Radical_SAM"/>
    <property type="match status" value="1"/>
</dbReference>
<gene>
    <name evidence="8" type="ORF">J2Z35_000611</name>
</gene>
<dbReference type="Pfam" id="PF04055">
    <property type="entry name" value="Radical_SAM"/>
    <property type="match status" value="1"/>
</dbReference>
<evidence type="ECO:0000256" key="6">
    <source>
        <dbReference type="ARBA" id="ARBA00023014"/>
    </source>
</evidence>
<dbReference type="RefSeq" id="WP_245330729.1">
    <property type="nucleotide sequence ID" value="NZ_JAGGLI010000004.1"/>
</dbReference>
<dbReference type="PROSITE" id="PS51918">
    <property type="entry name" value="RADICAL_SAM"/>
    <property type="match status" value="1"/>
</dbReference>
<evidence type="ECO:0000313" key="8">
    <source>
        <dbReference type="EMBL" id="MBP2026820.1"/>
    </source>
</evidence>
<reference evidence="8 9" key="1">
    <citation type="submission" date="2021-03" db="EMBL/GenBank/DDBJ databases">
        <title>Genomic Encyclopedia of Type Strains, Phase IV (KMG-IV): sequencing the most valuable type-strain genomes for metagenomic binning, comparative biology and taxonomic classification.</title>
        <authorList>
            <person name="Goeker M."/>
        </authorList>
    </citation>
    <scope>NUCLEOTIDE SEQUENCE [LARGE SCALE GENOMIC DNA]</scope>
    <source>
        <strain evidence="8 9">DSM 27512</strain>
    </source>
</reference>
<dbReference type="InterPro" id="IPR005911">
    <property type="entry name" value="YhcC-like"/>
</dbReference>
<dbReference type="SFLD" id="SFLDG01086">
    <property type="entry name" value="elongater_protein-like"/>
    <property type="match status" value="1"/>
</dbReference>
<evidence type="ECO:0000256" key="5">
    <source>
        <dbReference type="ARBA" id="ARBA00023004"/>
    </source>
</evidence>
<dbReference type="NCBIfam" id="TIGR01212">
    <property type="entry name" value="TIGR01212 family radical SAM protein"/>
    <property type="match status" value="1"/>
</dbReference>
<dbReference type="InterPro" id="IPR007197">
    <property type="entry name" value="rSAM"/>
</dbReference>
<feature type="domain" description="Radical SAM core" evidence="7">
    <location>
        <begin position="17"/>
        <end position="258"/>
    </location>
</feature>
<dbReference type="SFLD" id="SFLDG01091">
    <property type="entry name" value="uncharacterized_CHP01210-like"/>
    <property type="match status" value="1"/>
</dbReference>
<dbReference type="Pfam" id="PF16199">
    <property type="entry name" value="Radical_SAM_C"/>
    <property type="match status" value="1"/>
</dbReference>
<proteinExistence type="predicted"/>
<dbReference type="InterPro" id="IPR006638">
    <property type="entry name" value="Elp3/MiaA/NifB-like_rSAM"/>
</dbReference>
<keyword evidence="3" id="KW-0949">S-adenosyl-L-methionine</keyword>
<comment type="caution">
    <text evidence="8">The sequence shown here is derived from an EMBL/GenBank/DDBJ whole genome shotgun (WGS) entry which is preliminary data.</text>
</comment>
<keyword evidence="6" id="KW-0411">Iron-sulfur</keyword>
<accession>A0ABS4KHH3</accession>
<evidence type="ECO:0000256" key="2">
    <source>
        <dbReference type="ARBA" id="ARBA00022485"/>
    </source>
</evidence>
<evidence type="ECO:0000313" key="9">
    <source>
        <dbReference type="Proteomes" id="UP001314903"/>
    </source>
</evidence>
<protein>
    <submittedName>
        <fullName evidence="8">Radical SAM protein (TIGR01212 family)</fullName>
    </submittedName>
</protein>
<keyword evidence="5" id="KW-0408">Iron</keyword>
<evidence type="ECO:0000256" key="1">
    <source>
        <dbReference type="ARBA" id="ARBA00001966"/>
    </source>
</evidence>
<dbReference type="CDD" id="cd01335">
    <property type="entry name" value="Radical_SAM"/>
    <property type="match status" value="1"/>
</dbReference>
<organism evidence="8 9">
    <name type="scientific">Acetoanaerobium pronyense</name>
    <dbReference type="NCBI Taxonomy" id="1482736"/>
    <lineage>
        <taxon>Bacteria</taxon>
        <taxon>Bacillati</taxon>
        <taxon>Bacillota</taxon>
        <taxon>Clostridia</taxon>
        <taxon>Peptostreptococcales</taxon>
        <taxon>Filifactoraceae</taxon>
        <taxon>Acetoanaerobium</taxon>
    </lineage>
</organism>
<dbReference type="Proteomes" id="UP001314903">
    <property type="component" value="Unassembled WGS sequence"/>
</dbReference>
<dbReference type="InterPro" id="IPR023404">
    <property type="entry name" value="rSAM_horseshoe"/>
</dbReference>
<dbReference type="PANTHER" id="PTHR11135:SF1">
    <property type="entry name" value="PROTEIN YHCC"/>
    <property type="match status" value="1"/>
</dbReference>
<dbReference type="SMART" id="SM00729">
    <property type="entry name" value="Elp3"/>
    <property type="match status" value="1"/>
</dbReference>